<proteinExistence type="predicted"/>
<dbReference type="AlphaFoldDB" id="A0AAU9JQN6"/>
<protein>
    <submittedName>
        <fullName evidence="1">Uncharacterized protein</fullName>
    </submittedName>
</protein>
<sequence length="105" mass="12452">MRREKVHGVYTNQTVKHCGTCCREGGFSDEKPYWSGFGKVTNGVPEITYSIKLHKNITTSKKYNRRRWSPVEIIPKEKKIKKIFREDSTRYKFEHNLYVLEALKL</sequence>
<dbReference type="Proteomes" id="UP001162131">
    <property type="component" value="Unassembled WGS sequence"/>
</dbReference>
<reference evidence="1" key="1">
    <citation type="submission" date="2021-09" db="EMBL/GenBank/DDBJ databases">
        <authorList>
            <consortium name="AG Swart"/>
            <person name="Singh M."/>
            <person name="Singh A."/>
            <person name="Seah K."/>
            <person name="Emmerich C."/>
        </authorList>
    </citation>
    <scope>NUCLEOTIDE SEQUENCE</scope>
    <source>
        <strain evidence="1">ATCC30299</strain>
    </source>
</reference>
<evidence type="ECO:0000313" key="1">
    <source>
        <dbReference type="EMBL" id="CAG9326841.1"/>
    </source>
</evidence>
<dbReference type="EMBL" id="CAJZBQ010000041">
    <property type="protein sequence ID" value="CAG9326841.1"/>
    <property type="molecule type" value="Genomic_DNA"/>
</dbReference>
<evidence type="ECO:0000313" key="2">
    <source>
        <dbReference type="Proteomes" id="UP001162131"/>
    </source>
</evidence>
<gene>
    <name evidence="1" type="ORF">BSTOLATCC_MIC42103</name>
</gene>
<name>A0AAU9JQN6_9CILI</name>
<organism evidence="1 2">
    <name type="scientific">Blepharisma stoltei</name>
    <dbReference type="NCBI Taxonomy" id="1481888"/>
    <lineage>
        <taxon>Eukaryota</taxon>
        <taxon>Sar</taxon>
        <taxon>Alveolata</taxon>
        <taxon>Ciliophora</taxon>
        <taxon>Postciliodesmatophora</taxon>
        <taxon>Heterotrichea</taxon>
        <taxon>Heterotrichida</taxon>
        <taxon>Blepharismidae</taxon>
        <taxon>Blepharisma</taxon>
    </lineage>
</organism>
<accession>A0AAU9JQN6</accession>
<keyword evidence="2" id="KW-1185">Reference proteome</keyword>
<comment type="caution">
    <text evidence="1">The sequence shown here is derived from an EMBL/GenBank/DDBJ whole genome shotgun (WGS) entry which is preliminary data.</text>
</comment>